<accession>A0ABW5VED3</accession>
<dbReference type="PIRSF" id="PIRSF006092">
    <property type="entry name" value="GreA_GreB"/>
    <property type="match status" value="1"/>
</dbReference>
<keyword evidence="4" id="KW-0251">Elongation factor</keyword>
<dbReference type="GO" id="GO:0003746">
    <property type="term" value="F:translation elongation factor activity"/>
    <property type="evidence" value="ECO:0007669"/>
    <property type="project" value="UniProtKB-KW"/>
</dbReference>
<keyword evidence="4" id="KW-0648">Protein biosynthesis</keyword>
<evidence type="ECO:0000256" key="2">
    <source>
        <dbReference type="SAM" id="MobiDB-lite"/>
    </source>
</evidence>
<evidence type="ECO:0000256" key="1">
    <source>
        <dbReference type="SAM" id="Coils"/>
    </source>
</evidence>
<evidence type="ECO:0000313" key="5">
    <source>
        <dbReference type="Proteomes" id="UP001597532"/>
    </source>
</evidence>
<feature type="coiled-coil region" evidence="1">
    <location>
        <begin position="36"/>
        <end position="63"/>
    </location>
</feature>
<dbReference type="SUPFAM" id="SSF54534">
    <property type="entry name" value="FKBP-like"/>
    <property type="match status" value="1"/>
</dbReference>
<dbReference type="PANTHER" id="PTHR30437">
    <property type="entry name" value="TRANSCRIPTION ELONGATION FACTOR GREA"/>
    <property type="match status" value="1"/>
</dbReference>
<feature type="region of interest" description="Disordered" evidence="2">
    <location>
        <begin position="1"/>
        <end position="21"/>
    </location>
</feature>
<dbReference type="Proteomes" id="UP001597532">
    <property type="component" value="Unassembled WGS sequence"/>
</dbReference>
<keyword evidence="5" id="KW-1185">Reference proteome</keyword>
<dbReference type="Pfam" id="PF01272">
    <property type="entry name" value="GreA_GreB"/>
    <property type="match status" value="1"/>
</dbReference>
<gene>
    <name evidence="4" type="ORF">ACFS1K_09705</name>
</gene>
<name>A0ABW5VED3_9FLAO</name>
<dbReference type="InterPro" id="IPR023459">
    <property type="entry name" value="Tscrpt_elong_fac_GreA/B_fam"/>
</dbReference>
<dbReference type="Gene3D" id="3.10.50.30">
    <property type="entry name" value="Transcription elongation factor, GreA/GreB, C-terminal domain"/>
    <property type="match status" value="1"/>
</dbReference>
<dbReference type="InterPro" id="IPR036953">
    <property type="entry name" value="GreA/GreB_C_sf"/>
</dbReference>
<proteinExistence type="predicted"/>
<sequence>MSRGFVREDDQEEIPLVPPRADLPDGVTNYVTQTGMNALLDEKKELMEEIANLDSANESERRIAVNHINAKLQLLNNRISTAKIIHLHEQPKDEVRFGAMVVLRVMATNKTQKFQIVGVDEADITKGKIAFISPIAKILIEKRVGDKAVLQLANENRVFEILDISYR</sequence>
<dbReference type="EMBL" id="JBHUOK010000030">
    <property type="protein sequence ID" value="MFD2790037.1"/>
    <property type="molecule type" value="Genomic_DNA"/>
</dbReference>
<dbReference type="PANTHER" id="PTHR30437:SF4">
    <property type="entry name" value="TRANSCRIPTION ELONGATION FACTOR GREA"/>
    <property type="match status" value="1"/>
</dbReference>
<comment type="caution">
    <text evidence="4">The sequence shown here is derived from an EMBL/GenBank/DDBJ whole genome shotgun (WGS) entry which is preliminary data.</text>
</comment>
<feature type="domain" description="Transcription elongation factor GreA/GreB C-terminal" evidence="3">
    <location>
        <begin position="90"/>
        <end position="166"/>
    </location>
</feature>
<protein>
    <submittedName>
        <fullName evidence="4">GreA/GreB family elongation factor</fullName>
    </submittedName>
</protein>
<evidence type="ECO:0000313" key="4">
    <source>
        <dbReference type="EMBL" id="MFD2790037.1"/>
    </source>
</evidence>
<dbReference type="RefSeq" id="WP_251805939.1">
    <property type="nucleotide sequence ID" value="NZ_CP166679.1"/>
</dbReference>
<evidence type="ECO:0000259" key="3">
    <source>
        <dbReference type="Pfam" id="PF01272"/>
    </source>
</evidence>
<keyword evidence="1" id="KW-0175">Coiled coil</keyword>
<organism evidence="4 5">
    <name type="scientific">Arenibacter antarcticus</name>
    <dbReference type="NCBI Taxonomy" id="2040469"/>
    <lineage>
        <taxon>Bacteria</taxon>
        <taxon>Pseudomonadati</taxon>
        <taxon>Bacteroidota</taxon>
        <taxon>Flavobacteriia</taxon>
        <taxon>Flavobacteriales</taxon>
        <taxon>Flavobacteriaceae</taxon>
        <taxon>Arenibacter</taxon>
    </lineage>
</organism>
<dbReference type="InterPro" id="IPR001437">
    <property type="entry name" value="Tscrpt_elong_fac_GreA/B_C"/>
</dbReference>
<reference evidence="5" key="1">
    <citation type="journal article" date="2019" name="Int. J. Syst. Evol. Microbiol.">
        <title>The Global Catalogue of Microorganisms (GCM) 10K type strain sequencing project: providing services to taxonomists for standard genome sequencing and annotation.</title>
        <authorList>
            <consortium name="The Broad Institute Genomics Platform"/>
            <consortium name="The Broad Institute Genome Sequencing Center for Infectious Disease"/>
            <person name="Wu L."/>
            <person name="Ma J."/>
        </authorList>
    </citation>
    <scope>NUCLEOTIDE SEQUENCE [LARGE SCALE GENOMIC DNA]</scope>
    <source>
        <strain evidence="5">KCTC 52924</strain>
    </source>
</reference>